<feature type="signal peptide" evidence="1">
    <location>
        <begin position="1"/>
        <end position="33"/>
    </location>
</feature>
<dbReference type="EMBL" id="WLZY01000014">
    <property type="protein sequence ID" value="NDL60716.1"/>
    <property type="molecule type" value="Genomic_DNA"/>
</dbReference>
<dbReference type="RefSeq" id="WP_162453434.1">
    <property type="nucleotide sequence ID" value="NZ_WLZY01000014.1"/>
</dbReference>
<keyword evidence="3" id="KW-1185">Reference proteome</keyword>
<gene>
    <name evidence="2" type="ORF">F7O44_26930</name>
</gene>
<protein>
    <submittedName>
        <fullName evidence="2">Uncharacterized protein</fullName>
    </submittedName>
</protein>
<reference evidence="2 3" key="1">
    <citation type="submission" date="2019-11" db="EMBL/GenBank/DDBJ databases">
        <authorList>
            <person name="Li X.-J."/>
            <person name="Feng X.-M."/>
        </authorList>
    </citation>
    <scope>NUCLEOTIDE SEQUENCE [LARGE SCALE GENOMIC DNA]</scope>
    <source>
        <strain evidence="2 3">XMNu-373</strain>
    </source>
</reference>
<evidence type="ECO:0000256" key="1">
    <source>
        <dbReference type="SAM" id="SignalP"/>
    </source>
</evidence>
<dbReference type="Proteomes" id="UP000460435">
    <property type="component" value="Unassembled WGS sequence"/>
</dbReference>
<proteinExistence type="predicted"/>
<accession>A0A7K3MBR9</accession>
<name>A0A7K3MBR9_9ACTN</name>
<evidence type="ECO:0000313" key="3">
    <source>
        <dbReference type="Proteomes" id="UP000460435"/>
    </source>
</evidence>
<sequence length="94" mass="10031">MSTERGSRTRRTTVVGSALAVTVGFITSGLALAHDPPDVDPDALPLEIVQSQGDGIETLPTAKGPFPDTENMRFLARSPLRRWGLSRFPAASPT</sequence>
<feature type="chain" id="PRO_5029687668" evidence="1">
    <location>
        <begin position="34"/>
        <end position="94"/>
    </location>
</feature>
<comment type="caution">
    <text evidence="2">The sequence shown here is derived from an EMBL/GenBank/DDBJ whole genome shotgun (WGS) entry which is preliminary data.</text>
</comment>
<keyword evidence="1" id="KW-0732">Signal</keyword>
<dbReference type="AlphaFoldDB" id="A0A7K3MBR9"/>
<organism evidence="2 3">
    <name type="scientific">Phytoactinopolyspora mesophila</name>
    <dbReference type="NCBI Taxonomy" id="2650750"/>
    <lineage>
        <taxon>Bacteria</taxon>
        <taxon>Bacillati</taxon>
        <taxon>Actinomycetota</taxon>
        <taxon>Actinomycetes</taxon>
        <taxon>Jiangellales</taxon>
        <taxon>Jiangellaceae</taxon>
        <taxon>Phytoactinopolyspora</taxon>
    </lineage>
</organism>
<evidence type="ECO:0000313" key="2">
    <source>
        <dbReference type="EMBL" id="NDL60716.1"/>
    </source>
</evidence>